<dbReference type="InterPro" id="IPR047263">
    <property type="entry name" value="HNL-like_cupin"/>
</dbReference>
<name>A0A848BVZ8_9FIRM</name>
<dbReference type="Gene3D" id="2.60.120.10">
    <property type="entry name" value="Jelly Rolls"/>
    <property type="match status" value="1"/>
</dbReference>
<evidence type="ECO:0000313" key="3">
    <source>
        <dbReference type="Proteomes" id="UP000591071"/>
    </source>
</evidence>
<reference evidence="2 3" key="1">
    <citation type="submission" date="2020-04" db="EMBL/GenBank/DDBJ databases">
        <authorList>
            <person name="Hitch T.C.A."/>
            <person name="Wylensek D."/>
            <person name="Clavel T."/>
        </authorList>
    </citation>
    <scope>NUCLEOTIDE SEQUENCE [LARGE SCALE GENOMIC DNA]</scope>
    <source>
        <strain evidence="2 3">Oil-RF-744-FAT-WT-6-1</strain>
    </source>
</reference>
<protein>
    <submittedName>
        <fullName evidence="2">Cupin domain-containing protein</fullName>
    </submittedName>
</protein>
<dbReference type="PANTHER" id="PTHR43698:SF1">
    <property type="entry name" value="BLL4564 PROTEIN"/>
    <property type="match status" value="1"/>
</dbReference>
<dbReference type="PANTHER" id="PTHR43698">
    <property type="entry name" value="RIBD C-TERMINAL DOMAIN CONTAINING PROTEIN"/>
    <property type="match status" value="1"/>
</dbReference>
<organism evidence="2 3">
    <name type="scientific">Megasphaera hexanoica</name>
    <dbReference type="NCBI Taxonomy" id="1675036"/>
    <lineage>
        <taxon>Bacteria</taxon>
        <taxon>Bacillati</taxon>
        <taxon>Bacillota</taxon>
        <taxon>Negativicutes</taxon>
        <taxon>Veillonellales</taxon>
        <taxon>Veillonellaceae</taxon>
        <taxon>Megasphaera</taxon>
    </lineage>
</organism>
<proteinExistence type="predicted"/>
<evidence type="ECO:0000259" key="1">
    <source>
        <dbReference type="Pfam" id="PF07883"/>
    </source>
</evidence>
<dbReference type="CDD" id="cd02233">
    <property type="entry name" value="cupin_HNL-like"/>
    <property type="match status" value="1"/>
</dbReference>
<accession>A0A848BVZ8</accession>
<feature type="domain" description="Cupin type-2" evidence="1">
    <location>
        <begin position="4"/>
        <end position="58"/>
    </location>
</feature>
<comment type="caution">
    <text evidence="2">The sequence shown here is derived from an EMBL/GenBank/DDBJ whole genome shotgun (WGS) entry which is preliminary data.</text>
</comment>
<dbReference type="AlphaFoldDB" id="A0A848BVZ8"/>
<dbReference type="RefSeq" id="WP_170088118.1">
    <property type="nucleotide sequence ID" value="NZ_JABAFG010000034.1"/>
</dbReference>
<dbReference type="Pfam" id="PF07883">
    <property type="entry name" value="Cupin_2"/>
    <property type="match status" value="1"/>
</dbReference>
<dbReference type="InterPro" id="IPR011051">
    <property type="entry name" value="RmlC_Cupin_sf"/>
</dbReference>
<dbReference type="Proteomes" id="UP000591071">
    <property type="component" value="Unassembled WGS sequence"/>
</dbReference>
<sequence>MTAFPQGTYNRWHSHKTGQILIATDGIGYTQTLGGAVQVMHPGDVVYCPPGVIHWHGAAPGSHFAHIAISPEDNHDVTWYFFPKLEYEKLGF</sequence>
<dbReference type="EMBL" id="JABAFG010000034">
    <property type="protein sequence ID" value="NME29415.1"/>
    <property type="molecule type" value="Genomic_DNA"/>
</dbReference>
<gene>
    <name evidence="2" type="ORF">HF872_12450</name>
</gene>
<dbReference type="SUPFAM" id="SSF51182">
    <property type="entry name" value="RmlC-like cupins"/>
    <property type="match status" value="1"/>
</dbReference>
<dbReference type="InterPro" id="IPR013096">
    <property type="entry name" value="Cupin_2"/>
</dbReference>
<dbReference type="InterPro" id="IPR014710">
    <property type="entry name" value="RmlC-like_jellyroll"/>
</dbReference>
<evidence type="ECO:0000313" key="2">
    <source>
        <dbReference type="EMBL" id="NME29415.1"/>
    </source>
</evidence>